<evidence type="ECO:0000313" key="3">
    <source>
        <dbReference type="Proteomes" id="UP000034653"/>
    </source>
</evidence>
<dbReference type="Proteomes" id="UP000034653">
    <property type="component" value="Unassembled WGS sequence"/>
</dbReference>
<dbReference type="AlphaFoldDB" id="A0A0G1Q411"/>
<dbReference type="InterPro" id="IPR050570">
    <property type="entry name" value="Cell_wall_metabolism_enzyme"/>
</dbReference>
<dbReference type="InterPro" id="IPR016047">
    <property type="entry name" value="M23ase_b-sheet_dom"/>
</dbReference>
<dbReference type="SUPFAM" id="SSF51261">
    <property type="entry name" value="Duplicated hybrid motif"/>
    <property type="match status" value="1"/>
</dbReference>
<feature type="domain" description="M23ase beta-sheet core" evidence="1">
    <location>
        <begin position="96"/>
        <end position="191"/>
    </location>
</feature>
<gene>
    <name evidence="2" type="ORF">UX19_C0001G0032</name>
</gene>
<evidence type="ECO:0000313" key="2">
    <source>
        <dbReference type="EMBL" id="KKU12428.1"/>
    </source>
</evidence>
<evidence type="ECO:0000259" key="1">
    <source>
        <dbReference type="Pfam" id="PF01551"/>
    </source>
</evidence>
<organism evidence="2 3">
    <name type="scientific">Candidatus Woesebacteria bacterium GW2011_GWA1_45_8</name>
    <dbReference type="NCBI Taxonomy" id="1618559"/>
    <lineage>
        <taxon>Bacteria</taxon>
        <taxon>Candidatus Woeseibacteriota</taxon>
    </lineage>
</organism>
<dbReference type="EMBL" id="LCLG01000001">
    <property type="protein sequence ID" value="KKU12428.1"/>
    <property type="molecule type" value="Genomic_DNA"/>
</dbReference>
<comment type="caution">
    <text evidence="2">The sequence shown here is derived from an EMBL/GenBank/DDBJ whole genome shotgun (WGS) entry which is preliminary data.</text>
</comment>
<dbReference type="CDD" id="cd12797">
    <property type="entry name" value="M23_peptidase"/>
    <property type="match status" value="1"/>
</dbReference>
<accession>A0A0G1Q411</accession>
<proteinExistence type="predicted"/>
<dbReference type="Gene3D" id="2.70.70.10">
    <property type="entry name" value="Glucose Permease (Domain IIA)"/>
    <property type="match status" value="1"/>
</dbReference>
<dbReference type="InterPro" id="IPR011055">
    <property type="entry name" value="Dup_hybrid_motif"/>
</dbReference>
<reference evidence="2 3" key="1">
    <citation type="journal article" date="2015" name="Nature">
        <title>rRNA introns, odd ribosomes, and small enigmatic genomes across a large radiation of phyla.</title>
        <authorList>
            <person name="Brown C.T."/>
            <person name="Hug L.A."/>
            <person name="Thomas B.C."/>
            <person name="Sharon I."/>
            <person name="Castelle C.J."/>
            <person name="Singh A."/>
            <person name="Wilkins M.J."/>
            <person name="Williams K.H."/>
            <person name="Banfield J.F."/>
        </authorList>
    </citation>
    <scope>NUCLEOTIDE SEQUENCE [LARGE SCALE GENOMIC DNA]</scope>
</reference>
<dbReference type="GO" id="GO:0004222">
    <property type="term" value="F:metalloendopeptidase activity"/>
    <property type="evidence" value="ECO:0007669"/>
    <property type="project" value="TreeGrafter"/>
</dbReference>
<name>A0A0G1Q411_9BACT</name>
<sequence length="197" mass="21828">MGEPIFPDLEEIRNIKKGHKVSRFFRHLFENIQVKKILGVNLAIALIATSLIPGKAFGANDIGDNIVVENSVKLTTEKNIQYPLKKIKVTQGYKAFHPGIDFDGITGDDVYPIKKGRVEAISRSRYAYGNAILLSHEEDITSLYAHLSKINVSEGQEVDFNTVIGEVGATGRSFGDHLHLEIRKNGIPVSPYSILAR</sequence>
<dbReference type="PANTHER" id="PTHR21666">
    <property type="entry name" value="PEPTIDASE-RELATED"/>
    <property type="match status" value="1"/>
</dbReference>
<dbReference type="Pfam" id="PF01551">
    <property type="entry name" value="Peptidase_M23"/>
    <property type="match status" value="1"/>
</dbReference>
<protein>
    <submittedName>
        <fullName evidence="2">Peptidase M23B</fullName>
    </submittedName>
</protein>
<dbReference type="PANTHER" id="PTHR21666:SF270">
    <property type="entry name" value="MUREIN HYDROLASE ACTIVATOR ENVC"/>
    <property type="match status" value="1"/>
</dbReference>